<name>A0A5C7S6G0_THASP</name>
<dbReference type="InterPro" id="IPR046817">
    <property type="entry name" value="MmeI_N"/>
</dbReference>
<accession>A0A5C7S6G0</accession>
<evidence type="ECO:0000259" key="1">
    <source>
        <dbReference type="Pfam" id="PF20464"/>
    </source>
</evidence>
<protein>
    <recommendedName>
        <fullName evidence="1">MmeI-like N-terminal domain-containing protein</fullName>
    </recommendedName>
</protein>
<evidence type="ECO:0000313" key="2">
    <source>
        <dbReference type="EMBL" id="TXH79123.1"/>
    </source>
</evidence>
<organism evidence="2 3">
    <name type="scientific">Thauera aminoaromatica</name>
    <dbReference type="NCBI Taxonomy" id="164330"/>
    <lineage>
        <taxon>Bacteria</taxon>
        <taxon>Pseudomonadati</taxon>
        <taxon>Pseudomonadota</taxon>
        <taxon>Betaproteobacteria</taxon>
        <taxon>Rhodocyclales</taxon>
        <taxon>Zoogloeaceae</taxon>
        <taxon>Thauera</taxon>
    </lineage>
</organism>
<dbReference type="Proteomes" id="UP000321192">
    <property type="component" value="Unassembled WGS sequence"/>
</dbReference>
<dbReference type="EMBL" id="SSFD01000363">
    <property type="protein sequence ID" value="TXH79123.1"/>
    <property type="molecule type" value="Genomic_DNA"/>
</dbReference>
<feature type="domain" description="MmeI-like N-terminal" evidence="1">
    <location>
        <begin position="1"/>
        <end position="119"/>
    </location>
</feature>
<dbReference type="AlphaFoldDB" id="A0A5C7S6G0"/>
<evidence type="ECO:0000313" key="3">
    <source>
        <dbReference type="Proteomes" id="UP000321192"/>
    </source>
</evidence>
<dbReference type="Pfam" id="PF20464">
    <property type="entry name" value="MmeI_N"/>
    <property type="match status" value="1"/>
</dbReference>
<proteinExistence type="predicted"/>
<comment type="caution">
    <text evidence="2">The sequence shown here is derived from an EMBL/GenBank/DDBJ whole genome shotgun (WGS) entry which is preliminary data.</text>
</comment>
<gene>
    <name evidence="2" type="ORF">E6Q80_21205</name>
</gene>
<dbReference type="RefSeq" id="WP_276662083.1">
    <property type="nucleotide sequence ID" value="NZ_SSFD01000363.1"/>
</dbReference>
<reference evidence="2 3" key="1">
    <citation type="submission" date="2018-09" db="EMBL/GenBank/DDBJ databases">
        <title>Metagenome Assembled Genomes from an Advanced Water Purification Facility.</title>
        <authorList>
            <person name="Stamps B.W."/>
            <person name="Spear J.R."/>
        </authorList>
    </citation>
    <scope>NUCLEOTIDE SEQUENCE [LARGE SCALE GENOMIC DNA]</scope>
    <source>
        <strain evidence="2">Bin_27_1</strain>
    </source>
</reference>
<sequence length="160" mass="17950">MTPAQFLAKWKDNPLSERAGSQAFFLDLCSMLGVEPPNDPDSYCFERGATRTGAGHGWADVWKRGHFGWENKGPDGDLSGALRQLMTYALALDNPPLLVVSNRAITQIHTHFTGTPSETYTIRLNHRPGEVPTRPHGARYHHGCRRSLRRRRAVHGRARP</sequence>